<dbReference type="FunFam" id="2.60.40.10:FF:000333">
    <property type="entry name" value="Down syndrome cell adhesion molecule"/>
    <property type="match status" value="1"/>
</dbReference>
<dbReference type="GO" id="GO:0048812">
    <property type="term" value="P:neuron projection morphogenesis"/>
    <property type="evidence" value="ECO:0007669"/>
    <property type="project" value="UniProtKB-ARBA"/>
</dbReference>
<evidence type="ECO:0008006" key="16">
    <source>
        <dbReference type="Google" id="ProtNLM"/>
    </source>
</evidence>
<reference evidence="14" key="1">
    <citation type="submission" date="2022-01" db="UniProtKB">
        <authorList>
            <consortium name="EnsemblMetazoa"/>
        </authorList>
    </citation>
    <scope>IDENTIFICATION</scope>
</reference>
<dbReference type="SUPFAM" id="SSF49265">
    <property type="entry name" value="Fibronectin type III"/>
    <property type="match status" value="3"/>
</dbReference>
<dbReference type="CDD" id="cd00063">
    <property type="entry name" value="FN3"/>
    <property type="match status" value="6"/>
</dbReference>
<dbReference type="SMART" id="SM00408">
    <property type="entry name" value="IGc2"/>
    <property type="match status" value="8"/>
</dbReference>
<sequence length="1830" mass="204340">MYPYMRILENGSLYLPPFSSDQIRDDIHTTTYRCLASNSVGKIVSRECKLRPEIITEFYATVENSFTAERNVGVLHCQIRGGSGRVKVVNWLKQEPTGHRTVLVPGSSYSVTSSGSLHIRATTMMDTQASYYCQTVHTLTGERRLSSPGRIFITEIESNTAPRIEHTSTNVYVRPGSPVDLLCPAQGSPPPIYRWYREHSGILDEIHRGSLSIRPLDSMLSFANAQRQDNGHYICVVSNALGEDRKKINLVISIPLSVTIRPDRQVVDGGSMATFNCSIIGGNGGHNVAWLKDGKPIHDNSDVRLLSNGEVLLLKSVKHDDGGMYQCLARTSDETEQATAQLILGALPPKFQKTFIERTVQPGFPVSLSCLVSGTPAPRISWLLDDNPLPPETSYIVGSSPNLKGLAISFLNITSAKVQHGGLYSCSAKNSLGTIVHSASLNVYGPPTARPPLNLTAVDSGNALLHCPVAGFPISNIIWEYNGEKLLRKHQQLPNGTVLLKDLEIQESGEYKCLVRNQKAQTASSSVFVKVMKPPQIQEFNFPSDLQEGNRAQISCTVISGDLPMDIIWLKDGEKMQSEPDVQEQHHPFVNALLFSNIAARHSGTYTCVARNAAAQANYTSKLVVRVAPKWLVEPVDTAVLYQEPVFLHCQAVGHPPPNITWLRTREDSLDFVPVPLEVDGFIQMENNGTIIIQSASKSHKGHYTCEAKNGIGNGLRKTVRLAVNIPAYFRALHINHSGVAGETFKLFCEAEGDLPLHISWGESPRLVLPTPIAKVTATGMTSEIELRDLSSYDAGKYHCNARNAYGFDNMVVELIVMETPGAPTNVEVFEEGSRWVNIRWEPPGPSGTPVIHYVIQFREHNTNNIWNNMTVGGQTHRIRLGTLIANTAYEAQIFAVNKVGVGPKSSTVKFLTLQEAPTMTPTDITVELINFKNLKVQWKPINEKESDVRNIAGYQVEYSELGDTNKLYKTVFGQKVNLAILENLRNFTKYEIAVRAINYIGPGPSTPVLIFTTLEGVPEAAPTDLRCAALSSHSIKIKWEPPPIKYHNGVILGYKIFYKMASELKVTKTTNLETHLHALIPSTNYTVRVLAYTAVGDGEVSANVYCTTDEDVPGPPGNVKALVVTSNSVLVTWSIPSQPNGQIIHFNVYIRRSNNELQKDMVFGSKTLVYECRKLIEFERYEFWVTASTSAGEGAKSNKVSQIPLSRAPARIVSFPSRLVGGVNSNLALDCYAVGLPSPVILWKDKNGVELTNNNKNYRYIVENSLILNPLSLDYSGNYTCTANNVYGMDEIMYEVVVLTFPKPPKVLVVYTTISKIKIHWKVSMDDVQHITSFIVNYKGPDTEWKQITVEPDEKQYTLRGLRCGSAYLITVQSSNKVGTSDPSPITEAFTQGSVSRMPDNIQFILSNSTTATVYMDSWPINGCPILYFTISYKLQESNFWTINNQNISFPQNFVLRNLTPAKKYDLYIKIFTEAGYILQEFEFATRTINGELLSIKSLPANTTNMFTSTYYIVPIGGGIIGTLICGLCLYLILQKRRCMPRTESKNLVEVGTQENEVEDAGRIFSPSPTRKVNSSLSANKGSDTSGGAEYEISPYATFNLPYQPVTHQMKFQTFSQRECYEAYKPKEYYGYHARARSRSRLGTSKSPPDGLSLEISCISSQQKLPIERTSHCEDEEDMFHLRRATTSFMSDSESSGEKHPRCHRTLPHKHRPESTVFEHESSTESAEMSPELSRRSRIRRATSSHSSSRTPESFMWKPSTRFLVCPDQFELKQDKFHQEIYYEEIDGHQNYMVKKYRQNNVTSESIEHGFERKRFQSHGDKEDYAIHV</sequence>
<dbReference type="GO" id="GO:0098609">
    <property type="term" value="P:cell-cell adhesion"/>
    <property type="evidence" value="ECO:0007669"/>
    <property type="project" value="TreeGrafter"/>
</dbReference>
<organism evidence="14 15">
    <name type="scientific">Cimex lectularius</name>
    <name type="common">Bed bug</name>
    <name type="synonym">Acanthia lectularia</name>
    <dbReference type="NCBI Taxonomy" id="79782"/>
    <lineage>
        <taxon>Eukaryota</taxon>
        <taxon>Metazoa</taxon>
        <taxon>Ecdysozoa</taxon>
        <taxon>Arthropoda</taxon>
        <taxon>Hexapoda</taxon>
        <taxon>Insecta</taxon>
        <taxon>Pterygota</taxon>
        <taxon>Neoptera</taxon>
        <taxon>Paraneoptera</taxon>
        <taxon>Hemiptera</taxon>
        <taxon>Heteroptera</taxon>
        <taxon>Panheteroptera</taxon>
        <taxon>Cimicomorpha</taxon>
        <taxon>Cimicidae</taxon>
        <taxon>Cimex</taxon>
    </lineage>
</organism>
<dbReference type="OrthoDB" id="5969272at2759"/>
<dbReference type="GeneID" id="106661270"/>
<feature type="domain" description="Fibronectin type-III" evidence="13">
    <location>
        <begin position="1022"/>
        <end position="1112"/>
    </location>
</feature>
<name>A0A8I6RBI5_CIMLE</name>
<feature type="domain" description="Ig-like" evidence="12">
    <location>
        <begin position="52"/>
        <end position="146"/>
    </location>
</feature>
<evidence type="ECO:0000256" key="9">
    <source>
        <dbReference type="ARBA" id="ARBA00023319"/>
    </source>
</evidence>
<dbReference type="InterPro" id="IPR007110">
    <property type="entry name" value="Ig-like_dom"/>
</dbReference>
<evidence type="ECO:0000256" key="5">
    <source>
        <dbReference type="ARBA" id="ARBA00022889"/>
    </source>
</evidence>
<feature type="compositionally biased region" description="Basic residues" evidence="10">
    <location>
        <begin position="1702"/>
        <end position="1713"/>
    </location>
</feature>
<feature type="domain" description="Ig-like" evidence="12">
    <location>
        <begin position="162"/>
        <end position="249"/>
    </location>
</feature>
<evidence type="ECO:0000256" key="2">
    <source>
        <dbReference type="ARBA" id="ARBA00022692"/>
    </source>
</evidence>
<dbReference type="FunFam" id="2.60.40.10:FF:000104">
    <property type="entry name" value="Down syndrome cell adhesion molecule b"/>
    <property type="match status" value="1"/>
</dbReference>
<dbReference type="Pfam" id="PF13927">
    <property type="entry name" value="Ig_3"/>
    <property type="match status" value="5"/>
</dbReference>
<feature type="compositionally biased region" description="Basic and acidic residues" evidence="10">
    <location>
        <begin position="1714"/>
        <end position="1724"/>
    </location>
</feature>
<comment type="subcellular location">
    <subcellularLocation>
        <location evidence="1">Membrane</location>
        <topology evidence="1">Single-pass type I membrane protein</topology>
    </subcellularLocation>
</comment>
<evidence type="ECO:0000313" key="15">
    <source>
        <dbReference type="Proteomes" id="UP000494040"/>
    </source>
</evidence>
<feature type="region of interest" description="Disordered" evidence="10">
    <location>
        <begin position="1689"/>
        <end position="1754"/>
    </location>
</feature>
<evidence type="ECO:0000256" key="4">
    <source>
        <dbReference type="ARBA" id="ARBA00022737"/>
    </source>
</evidence>
<dbReference type="InterPro" id="IPR003599">
    <property type="entry name" value="Ig_sub"/>
</dbReference>
<feature type="domain" description="Fibronectin type-III" evidence="13">
    <location>
        <begin position="1399"/>
        <end position="1493"/>
    </location>
</feature>
<keyword evidence="7 11" id="KW-0472">Membrane</keyword>
<keyword evidence="8" id="KW-1015">Disulfide bond</keyword>
<dbReference type="SUPFAM" id="SSF48726">
    <property type="entry name" value="Immunoglobulin"/>
    <property type="match status" value="9"/>
</dbReference>
<dbReference type="InterPro" id="IPR013783">
    <property type="entry name" value="Ig-like_fold"/>
</dbReference>
<protein>
    <recommendedName>
        <fullName evidence="16">Down syndrome cell adhesion molecule-like protein Dscam2</fullName>
    </recommendedName>
</protein>
<feature type="compositionally biased region" description="Polar residues" evidence="10">
    <location>
        <begin position="1568"/>
        <end position="1587"/>
    </location>
</feature>
<feature type="domain" description="Fibronectin type-III" evidence="13">
    <location>
        <begin position="823"/>
        <end position="916"/>
    </location>
</feature>
<feature type="domain" description="Ig-like" evidence="12">
    <location>
        <begin position="629"/>
        <end position="723"/>
    </location>
</feature>
<evidence type="ECO:0000256" key="11">
    <source>
        <dbReference type="SAM" id="Phobius"/>
    </source>
</evidence>
<dbReference type="FunFam" id="2.60.40.10:FF:000017">
    <property type="entry name" value="Down syndrome cell adhesion molecule b"/>
    <property type="match status" value="1"/>
</dbReference>
<accession>A0A8I6RBI5</accession>
<dbReference type="FunFam" id="2.60.40.10:FF:000028">
    <property type="entry name" value="Neuronal cell adhesion molecule"/>
    <property type="match status" value="1"/>
</dbReference>
<dbReference type="GO" id="GO:0016020">
    <property type="term" value="C:membrane"/>
    <property type="evidence" value="ECO:0007669"/>
    <property type="project" value="UniProtKB-SubCell"/>
</dbReference>
<keyword evidence="5" id="KW-0130">Cell adhesion</keyword>
<feature type="domain" description="Ig-like" evidence="12">
    <location>
        <begin position="446"/>
        <end position="524"/>
    </location>
</feature>
<dbReference type="KEGG" id="clec:106661270"/>
<feature type="transmembrane region" description="Helical" evidence="11">
    <location>
        <begin position="1512"/>
        <end position="1535"/>
    </location>
</feature>
<dbReference type="Proteomes" id="UP000494040">
    <property type="component" value="Unassembled WGS sequence"/>
</dbReference>
<feature type="domain" description="Fibronectin type-III" evidence="13">
    <location>
        <begin position="1302"/>
        <end position="1395"/>
    </location>
</feature>
<keyword evidence="3" id="KW-0732">Signal</keyword>
<feature type="domain" description="Fibronectin type-III" evidence="13">
    <location>
        <begin position="1116"/>
        <end position="1211"/>
    </location>
</feature>
<evidence type="ECO:0000256" key="6">
    <source>
        <dbReference type="ARBA" id="ARBA00022989"/>
    </source>
</evidence>
<evidence type="ECO:0000256" key="1">
    <source>
        <dbReference type="ARBA" id="ARBA00004479"/>
    </source>
</evidence>
<dbReference type="PANTHER" id="PTHR44170:SF56">
    <property type="entry name" value="FIBRONECTIN TYPE-III DOMAIN-CONTAINING PROTEIN"/>
    <property type="match status" value="1"/>
</dbReference>
<evidence type="ECO:0000256" key="7">
    <source>
        <dbReference type="ARBA" id="ARBA00023136"/>
    </source>
</evidence>
<dbReference type="InterPro" id="IPR013098">
    <property type="entry name" value="Ig_I-set"/>
</dbReference>
<keyword evidence="2 11" id="KW-0812">Transmembrane</keyword>
<dbReference type="PANTHER" id="PTHR44170">
    <property type="entry name" value="PROTEIN SIDEKICK"/>
    <property type="match status" value="1"/>
</dbReference>
<feature type="domain" description="Ig-like" evidence="12">
    <location>
        <begin position="1210"/>
        <end position="1301"/>
    </location>
</feature>
<dbReference type="EnsemblMetazoa" id="XM_014384556.2">
    <property type="protein sequence ID" value="XP_014240042.2"/>
    <property type="gene ID" value="LOC106661270"/>
</dbReference>
<dbReference type="RefSeq" id="XP_014240042.2">
    <property type="nucleotide sequence ID" value="XM_014384556.2"/>
</dbReference>
<dbReference type="Pfam" id="PF07679">
    <property type="entry name" value="I-set"/>
    <property type="match status" value="3"/>
</dbReference>
<dbReference type="Pfam" id="PF25059">
    <property type="entry name" value="FN3_DSCAM-DSCAML_C"/>
    <property type="match status" value="1"/>
</dbReference>
<feature type="domain" description="Fibronectin type-III" evidence="13">
    <location>
        <begin position="921"/>
        <end position="1017"/>
    </location>
</feature>
<keyword evidence="6 11" id="KW-1133">Transmembrane helix</keyword>
<evidence type="ECO:0000259" key="12">
    <source>
        <dbReference type="PROSITE" id="PS50835"/>
    </source>
</evidence>
<dbReference type="InterPro" id="IPR056754">
    <property type="entry name" value="DSCAM/DSCAML_C"/>
</dbReference>
<dbReference type="CDD" id="cd00096">
    <property type="entry name" value="Ig"/>
    <property type="match status" value="2"/>
</dbReference>
<dbReference type="Gene3D" id="2.60.40.10">
    <property type="entry name" value="Immunoglobulins"/>
    <property type="match status" value="16"/>
</dbReference>
<dbReference type="SMART" id="SM00060">
    <property type="entry name" value="FN3"/>
    <property type="match status" value="6"/>
</dbReference>
<evidence type="ECO:0000313" key="14">
    <source>
        <dbReference type="EnsemblMetazoa" id="XP_014240042.2"/>
    </source>
</evidence>
<dbReference type="OMA" id="SRECKLR"/>
<keyword evidence="15" id="KW-1185">Reference proteome</keyword>
<feature type="domain" description="Ig-like" evidence="12">
    <location>
        <begin position="349"/>
        <end position="442"/>
    </location>
</feature>
<keyword evidence="4" id="KW-0677">Repeat</keyword>
<dbReference type="InterPro" id="IPR003598">
    <property type="entry name" value="Ig_sub2"/>
</dbReference>
<dbReference type="Pfam" id="PF00041">
    <property type="entry name" value="fn3"/>
    <property type="match status" value="5"/>
</dbReference>
<feature type="region of interest" description="Disordered" evidence="10">
    <location>
        <begin position="1561"/>
        <end position="1588"/>
    </location>
</feature>
<dbReference type="InterPro" id="IPR036179">
    <property type="entry name" value="Ig-like_dom_sf"/>
</dbReference>
<dbReference type="SMART" id="SM00409">
    <property type="entry name" value="IG"/>
    <property type="match status" value="9"/>
</dbReference>
<evidence type="ECO:0000256" key="10">
    <source>
        <dbReference type="SAM" id="MobiDB-lite"/>
    </source>
</evidence>
<dbReference type="FunFam" id="2.60.40.10:FF:000093">
    <property type="entry name" value="Down syndrome cell adhesion molecule, isoform B"/>
    <property type="match status" value="1"/>
</dbReference>
<dbReference type="PROSITE" id="PS50835">
    <property type="entry name" value="IG_LIKE"/>
    <property type="match status" value="9"/>
</dbReference>
<feature type="domain" description="Ig-like" evidence="12">
    <location>
        <begin position="535"/>
        <end position="620"/>
    </location>
</feature>
<feature type="domain" description="Ig-like" evidence="12">
    <location>
        <begin position="255"/>
        <end position="343"/>
    </location>
</feature>
<feature type="domain" description="Ig-like" evidence="12">
    <location>
        <begin position="727"/>
        <end position="816"/>
    </location>
</feature>
<evidence type="ECO:0000256" key="8">
    <source>
        <dbReference type="ARBA" id="ARBA00023157"/>
    </source>
</evidence>
<dbReference type="PROSITE" id="PS50853">
    <property type="entry name" value="FN3"/>
    <property type="match status" value="6"/>
</dbReference>
<proteinExistence type="predicted"/>
<evidence type="ECO:0000259" key="13">
    <source>
        <dbReference type="PROSITE" id="PS50853"/>
    </source>
</evidence>
<keyword evidence="9" id="KW-0393">Immunoglobulin domain</keyword>
<dbReference type="InterPro" id="IPR003961">
    <property type="entry name" value="FN3_dom"/>
</dbReference>
<dbReference type="InterPro" id="IPR036116">
    <property type="entry name" value="FN3_sf"/>
</dbReference>
<evidence type="ECO:0000256" key="3">
    <source>
        <dbReference type="ARBA" id="ARBA00022729"/>
    </source>
</evidence>